<dbReference type="Pfam" id="PF00977">
    <property type="entry name" value="His_biosynth"/>
    <property type="match status" value="1"/>
</dbReference>
<dbReference type="Proteomes" id="UP000229757">
    <property type="component" value="Chromosome"/>
</dbReference>
<evidence type="ECO:0000256" key="11">
    <source>
        <dbReference type="RuleBase" id="RU003658"/>
    </source>
</evidence>
<evidence type="ECO:0000256" key="6">
    <source>
        <dbReference type="ARBA" id="ARBA00022605"/>
    </source>
</evidence>
<evidence type="ECO:0000256" key="3">
    <source>
        <dbReference type="ARBA" id="ARBA00005133"/>
    </source>
</evidence>
<dbReference type="FunFam" id="3.20.20.70:FF:000009">
    <property type="entry name" value="1-(5-phosphoribosyl)-5-[(5-phosphoribosylamino)methylideneamino] imidazole-4-carboxamide isomerase"/>
    <property type="match status" value="1"/>
</dbReference>
<reference evidence="12 13" key="1">
    <citation type="journal article" date="2017" name="Environ. Microbiol.">
        <title>Genomic and physiological analyses of 'Reinekea forsetii' reveal a versatile opportunistic lifestyle during spring algae blooms.</title>
        <authorList>
            <person name="Avci B."/>
            <person name="Hahnke R.L."/>
            <person name="Chafee M."/>
            <person name="Fischer T."/>
            <person name="Gruber-Vodicka H."/>
            <person name="Tegetmeyer H.E."/>
            <person name="Harder J."/>
            <person name="Fuchs B.M."/>
            <person name="Amann R.I."/>
            <person name="Teeling H."/>
        </authorList>
    </citation>
    <scope>NUCLEOTIDE SEQUENCE [LARGE SCALE GENOMIC DNA]</scope>
    <source>
        <strain evidence="12 13">Hel1_31_D35</strain>
    </source>
</reference>
<dbReference type="EMBL" id="CP011797">
    <property type="protein sequence ID" value="ATX75999.1"/>
    <property type="molecule type" value="Genomic_DNA"/>
</dbReference>
<dbReference type="SUPFAM" id="SSF51366">
    <property type="entry name" value="Ribulose-phoshate binding barrel"/>
    <property type="match status" value="1"/>
</dbReference>
<dbReference type="AlphaFoldDB" id="A0A2K8KPM1"/>
<dbReference type="PANTHER" id="PTHR43090">
    <property type="entry name" value="1-(5-PHOSPHORIBOSYL)-5-[(5-PHOSPHORIBOSYLAMINO)METHYLIDENEAMINO] IMIDAZOLE-4-CARBOXAMIDE ISOMERASE"/>
    <property type="match status" value="1"/>
</dbReference>
<dbReference type="NCBIfam" id="TIGR00007">
    <property type="entry name" value="1-(5-phosphoribosyl)-5-[(5-phosphoribosylamino)methylideneamino]imidazole-4-carboxamide isomerase"/>
    <property type="match status" value="1"/>
</dbReference>
<organism evidence="12 13">
    <name type="scientific">Reinekea forsetii</name>
    <dbReference type="NCBI Taxonomy" id="1336806"/>
    <lineage>
        <taxon>Bacteria</taxon>
        <taxon>Pseudomonadati</taxon>
        <taxon>Pseudomonadota</taxon>
        <taxon>Gammaproteobacteria</taxon>
        <taxon>Oceanospirillales</taxon>
        <taxon>Saccharospirillaceae</taxon>
        <taxon>Reinekea</taxon>
    </lineage>
</organism>
<keyword evidence="5 9" id="KW-0963">Cytoplasm</keyword>
<protein>
    <recommendedName>
        <fullName evidence="9 11">1-(5-phosphoribosyl)-5-[(5-phosphoribosylamino)methylideneamino] imidazole-4-carboxamide isomerase</fullName>
        <ecNumber evidence="9 11">5.3.1.16</ecNumber>
    </recommendedName>
    <alternativeName>
        <fullName evidence="9">Phosphoribosylformimino-5-aminoimidazole carboxamide ribotide isomerase</fullName>
    </alternativeName>
</protein>
<dbReference type="HAMAP" id="MF_01014">
    <property type="entry name" value="HisA"/>
    <property type="match status" value="1"/>
</dbReference>
<evidence type="ECO:0000256" key="1">
    <source>
        <dbReference type="ARBA" id="ARBA00000901"/>
    </source>
</evidence>
<dbReference type="InterPro" id="IPR023016">
    <property type="entry name" value="HisA/PriA"/>
</dbReference>
<keyword evidence="8 9" id="KW-0413">Isomerase</keyword>
<proteinExistence type="inferred from homology"/>
<dbReference type="InterPro" id="IPR006063">
    <property type="entry name" value="HisA_bact_arch"/>
</dbReference>
<comment type="similarity">
    <text evidence="4 9 10">Belongs to the HisA/HisF family.</text>
</comment>
<evidence type="ECO:0000313" key="13">
    <source>
        <dbReference type="Proteomes" id="UP000229757"/>
    </source>
</evidence>
<dbReference type="KEGG" id="rfo:REIFOR_00831"/>
<dbReference type="InterPro" id="IPR011060">
    <property type="entry name" value="RibuloseP-bd_barrel"/>
</dbReference>
<evidence type="ECO:0000256" key="10">
    <source>
        <dbReference type="RuleBase" id="RU003657"/>
    </source>
</evidence>
<comment type="subcellular location">
    <subcellularLocation>
        <location evidence="2 9 11">Cytoplasm</location>
    </subcellularLocation>
</comment>
<evidence type="ECO:0000313" key="12">
    <source>
        <dbReference type="EMBL" id="ATX75999.1"/>
    </source>
</evidence>
<gene>
    <name evidence="9" type="primary">hisA</name>
    <name evidence="12" type="ORF">REIFOR_00831</name>
</gene>
<dbReference type="CDD" id="cd04732">
    <property type="entry name" value="HisA"/>
    <property type="match status" value="1"/>
</dbReference>
<dbReference type="Gene3D" id="3.20.20.70">
    <property type="entry name" value="Aldolase class I"/>
    <property type="match status" value="1"/>
</dbReference>
<feature type="active site" description="Proton acceptor" evidence="9">
    <location>
        <position position="8"/>
    </location>
</feature>
<dbReference type="InterPro" id="IPR006062">
    <property type="entry name" value="His_biosynth"/>
</dbReference>
<evidence type="ECO:0000256" key="7">
    <source>
        <dbReference type="ARBA" id="ARBA00023102"/>
    </source>
</evidence>
<dbReference type="GO" id="GO:0003949">
    <property type="term" value="F:1-(5-phosphoribosyl)-5-[(5-phosphoribosylamino)methylideneamino]imidazole-4-carboxamide isomerase activity"/>
    <property type="evidence" value="ECO:0007669"/>
    <property type="project" value="UniProtKB-UniRule"/>
</dbReference>
<dbReference type="GO" id="GO:0005737">
    <property type="term" value="C:cytoplasm"/>
    <property type="evidence" value="ECO:0007669"/>
    <property type="project" value="UniProtKB-SubCell"/>
</dbReference>
<keyword evidence="7 9" id="KW-0368">Histidine biosynthesis</keyword>
<accession>A0A2K8KPM1</accession>
<evidence type="ECO:0000256" key="4">
    <source>
        <dbReference type="ARBA" id="ARBA00009667"/>
    </source>
</evidence>
<keyword evidence="6 9" id="KW-0028">Amino-acid biosynthesis</keyword>
<dbReference type="OrthoDB" id="9807749at2"/>
<evidence type="ECO:0000256" key="9">
    <source>
        <dbReference type="HAMAP-Rule" id="MF_01014"/>
    </source>
</evidence>
<dbReference type="RefSeq" id="WP_100256373.1">
    <property type="nucleotide sequence ID" value="NZ_CP011797.1"/>
</dbReference>
<keyword evidence="13" id="KW-1185">Reference proteome</keyword>
<dbReference type="PANTHER" id="PTHR43090:SF2">
    <property type="entry name" value="1-(5-PHOSPHORIBOSYL)-5-[(5-PHOSPHORIBOSYLAMINO)METHYLIDENEAMINO] IMIDAZOLE-4-CARBOXAMIDE ISOMERASE"/>
    <property type="match status" value="1"/>
</dbReference>
<dbReference type="EC" id="5.3.1.16" evidence="9 11"/>
<comment type="pathway">
    <text evidence="3 9 11">Amino-acid biosynthesis; L-histidine biosynthesis; L-histidine from 5-phospho-alpha-D-ribose 1-diphosphate: step 4/9.</text>
</comment>
<dbReference type="GO" id="GO:0000105">
    <property type="term" value="P:L-histidine biosynthetic process"/>
    <property type="evidence" value="ECO:0007669"/>
    <property type="project" value="UniProtKB-UniRule"/>
</dbReference>
<comment type="catalytic activity">
    <reaction evidence="1 9 11">
        <text>1-(5-phospho-beta-D-ribosyl)-5-[(5-phospho-beta-D-ribosylamino)methylideneamino]imidazole-4-carboxamide = 5-[(5-phospho-1-deoxy-D-ribulos-1-ylimino)methylamino]-1-(5-phospho-beta-D-ribosyl)imidazole-4-carboxamide</text>
        <dbReference type="Rhea" id="RHEA:15469"/>
        <dbReference type="ChEBI" id="CHEBI:58435"/>
        <dbReference type="ChEBI" id="CHEBI:58525"/>
        <dbReference type="EC" id="5.3.1.16"/>
    </reaction>
</comment>
<evidence type="ECO:0000256" key="2">
    <source>
        <dbReference type="ARBA" id="ARBA00004496"/>
    </source>
</evidence>
<evidence type="ECO:0000256" key="8">
    <source>
        <dbReference type="ARBA" id="ARBA00023235"/>
    </source>
</evidence>
<dbReference type="InterPro" id="IPR044524">
    <property type="entry name" value="Isoase_HisA-like"/>
</dbReference>
<feature type="active site" description="Proton donor" evidence="9">
    <location>
        <position position="130"/>
    </location>
</feature>
<dbReference type="GO" id="GO:0000162">
    <property type="term" value="P:L-tryptophan biosynthetic process"/>
    <property type="evidence" value="ECO:0007669"/>
    <property type="project" value="TreeGrafter"/>
</dbReference>
<sequence>MLIIPAIDLKDGHCVRLLQGRMEDATVFGADPVAMATRWVEAGCKRLHLVDLNGAFEGAPIHADAVLRIAQKYPKLPIQIGGGIRSLETIAHYIEAGVSWCIIGTKALQDPDFVKAACKQFPGKIIVGIDAKDGWVATDGWADISNVKATDLAVGFADAGVSAIVYTDISRDGMMQGVNWPATQALAAACGIPVIASGGVTNMNDVTELCQHAQSGIAGAITGRAIYEGTLDLSAAQQYCDRYTSA</sequence>
<name>A0A2K8KPM1_9GAMM</name>
<dbReference type="UniPathway" id="UPA00031">
    <property type="reaction ID" value="UER00009"/>
</dbReference>
<dbReference type="InterPro" id="IPR013785">
    <property type="entry name" value="Aldolase_TIM"/>
</dbReference>
<evidence type="ECO:0000256" key="5">
    <source>
        <dbReference type="ARBA" id="ARBA00022490"/>
    </source>
</evidence>